<accession>A0ABV8PXB9</accession>
<feature type="domain" description="J" evidence="1">
    <location>
        <begin position="6"/>
        <end position="79"/>
    </location>
</feature>
<dbReference type="SMART" id="SM00271">
    <property type="entry name" value="DnaJ"/>
    <property type="match status" value="1"/>
</dbReference>
<evidence type="ECO:0000313" key="2">
    <source>
        <dbReference type="EMBL" id="MFC4231311.1"/>
    </source>
</evidence>
<evidence type="ECO:0000313" key="3">
    <source>
        <dbReference type="Proteomes" id="UP001595906"/>
    </source>
</evidence>
<reference evidence="3" key="1">
    <citation type="journal article" date="2019" name="Int. J. Syst. Evol. Microbiol.">
        <title>The Global Catalogue of Microorganisms (GCM) 10K type strain sequencing project: providing services to taxonomists for standard genome sequencing and annotation.</title>
        <authorList>
            <consortium name="The Broad Institute Genomics Platform"/>
            <consortium name="The Broad Institute Genome Sequencing Center for Infectious Disease"/>
            <person name="Wu L."/>
            <person name="Ma J."/>
        </authorList>
    </citation>
    <scope>NUCLEOTIDE SEQUENCE [LARGE SCALE GENOMIC DNA]</scope>
    <source>
        <strain evidence="3">CECT 8010</strain>
    </source>
</reference>
<dbReference type="PROSITE" id="PS50076">
    <property type="entry name" value="DNAJ_2"/>
    <property type="match status" value="1"/>
</dbReference>
<dbReference type="PRINTS" id="PR00625">
    <property type="entry name" value="JDOMAIN"/>
</dbReference>
<name>A0ABV8PXB9_9BACT</name>
<dbReference type="InterPro" id="IPR036869">
    <property type="entry name" value="J_dom_sf"/>
</dbReference>
<evidence type="ECO:0000259" key="1">
    <source>
        <dbReference type="PROSITE" id="PS50076"/>
    </source>
</evidence>
<sequence>MKKIDHYRKLLGVTKEADLKELKSVYRNQMKEWHPDKFQDKEEAEKLAAEKKSKTVIEAYHFLVSIAPETAAASIEQYHQTLDEASILDFEYKNEVLRIDFSDGHTYEYFDVPKATYVKLLNAPAQSRFVRRHISEAFVYRSVNKIVSE</sequence>
<dbReference type="CDD" id="cd06257">
    <property type="entry name" value="DnaJ"/>
    <property type="match status" value="1"/>
</dbReference>
<dbReference type="Pfam" id="PF00226">
    <property type="entry name" value="DnaJ"/>
    <property type="match status" value="1"/>
</dbReference>
<dbReference type="Pfam" id="PF13619">
    <property type="entry name" value="KTSC"/>
    <property type="match status" value="1"/>
</dbReference>
<dbReference type="InterPro" id="IPR001623">
    <property type="entry name" value="DnaJ_domain"/>
</dbReference>
<organism evidence="2 3">
    <name type="scientific">Parasediminibacterium paludis</name>
    <dbReference type="NCBI Taxonomy" id="908966"/>
    <lineage>
        <taxon>Bacteria</taxon>
        <taxon>Pseudomonadati</taxon>
        <taxon>Bacteroidota</taxon>
        <taxon>Chitinophagia</taxon>
        <taxon>Chitinophagales</taxon>
        <taxon>Chitinophagaceae</taxon>
        <taxon>Parasediminibacterium</taxon>
    </lineage>
</organism>
<dbReference type="Gene3D" id="1.10.287.110">
    <property type="entry name" value="DnaJ domain"/>
    <property type="match status" value="1"/>
</dbReference>
<dbReference type="RefSeq" id="WP_379012708.1">
    <property type="nucleotide sequence ID" value="NZ_JBHSDC010000003.1"/>
</dbReference>
<dbReference type="Proteomes" id="UP001595906">
    <property type="component" value="Unassembled WGS sequence"/>
</dbReference>
<dbReference type="EMBL" id="JBHSDC010000003">
    <property type="protein sequence ID" value="MFC4231311.1"/>
    <property type="molecule type" value="Genomic_DNA"/>
</dbReference>
<comment type="caution">
    <text evidence="2">The sequence shown here is derived from an EMBL/GenBank/DDBJ whole genome shotgun (WGS) entry which is preliminary data.</text>
</comment>
<gene>
    <name evidence="2" type="ORF">ACFOW1_05380</name>
</gene>
<proteinExistence type="predicted"/>
<dbReference type="InterPro" id="IPR025309">
    <property type="entry name" value="KTSC_dom"/>
</dbReference>
<keyword evidence="3" id="KW-1185">Reference proteome</keyword>
<dbReference type="SUPFAM" id="SSF46565">
    <property type="entry name" value="Chaperone J-domain"/>
    <property type="match status" value="1"/>
</dbReference>
<protein>
    <submittedName>
        <fullName evidence="2">KTSC domain-containing protein</fullName>
    </submittedName>
</protein>